<organism evidence="2 3">
    <name type="scientific">Hymenoscyphus fraxineus</name>
    <dbReference type="NCBI Taxonomy" id="746836"/>
    <lineage>
        <taxon>Eukaryota</taxon>
        <taxon>Fungi</taxon>
        <taxon>Dikarya</taxon>
        <taxon>Ascomycota</taxon>
        <taxon>Pezizomycotina</taxon>
        <taxon>Leotiomycetes</taxon>
        <taxon>Helotiales</taxon>
        <taxon>Helotiaceae</taxon>
        <taxon>Hymenoscyphus</taxon>
    </lineage>
</organism>
<protein>
    <submittedName>
        <fullName evidence="2">Uncharacterized protein</fullName>
    </submittedName>
</protein>
<reference evidence="2" key="1">
    <citation type="submission" date="2021-07" db="EMBL/GenBank/DDBJ databases">
        <authorList>
            <person name="Durling M."/>
        </authorList>
    </citation>
    <scope>NUCLEOTIDE SEQUENCE</scope>
</reference>
<evidence type="ECO:0000256" key="1">
    <source>
        <dbReference type="SAM" id="MobiDB-lite"/>
    </source>
</evidence>
<keyword evidence="3" id="KW-1185">Reference proteome</keyword>
<gene>
    <name evidence="2" type="ORF">HYFRA_00003063</name>
</gene>
<feature type="region of interest" description="Disordered" evidence="1">
    <location>
        <begin position="117"/>
        <end position="174"/>
    </location>
</feature>
<evidence type="ECO:0000313" key="3">
    <source>
        <dbReference type="Proteomes" id="UP000696280"/>
    </source>
</evidence>
<dbReference type="AlphaFoldDB" id="A0A9N9KPB4"/>
<evidence type="ECO:0000313" key="2">
    <source>
        <dbReference type="EMBL" id="CAG8950846.1"/>
    </source>
</evidence>
<name>A0A9N9KPB4_9HELO</name>
<dbReference type="Proteomes" id="UP000696280">
    <property type="component" value="Unassembled WGS sequence"/>
</dbReference>
<dbReference type="EMBL" id="CAJVRL010000038">
    <property type="protein sequence ID" value="CAG8950846.1"/>
    <property type="molecule type" value="Genomic_DNA"/>
</dbReference>
<sequence length="174" mass="19158">MAQYALVAIKYHAAASRATTPSLHQVGGTTIVAAPPPFAAVLETVIPPEGSLLHAVEQYIHDWYPVGSEATHILVCPFMPNPLYATMFRWGCFPGLYTTAALWVRLPEDYDGWSAVGDSGAGDGDVGASDYTASESEEDWGGMEDENEDEDEDENESEYEEEEEDEDEEEEEEE</sequence>
<comment type="caution">
    <text evidence="2">The sequence shown here is derived from an EMBL/GenBank/DDBJ whole genome shotgun (WGS) entry which is preliminary data.</text>
</comment>
<feature type="compositionally biased region" description="Acidic residues" evidence="1">
    <location>
        <begin position="135"/>
        <end position="174"/>
    </location>
</feature>
<proteinExistence type="predicted"/>
<accession>A0A9N9KPB4</accession>